<proteinExistence type="predicted"/>
<accession>A0A0B1SB79</accession>
<dbReference type="EMBL" id="KN581972">
    <property type="protein sequence ID" value="KHJ82134.1"/>
    <property type="molecule type" value="Genomic_DNA"/>
</dbReference>
<evidence type="ECO:0000313" key="2">
    <source>
        <dbReference type="Proteomes" id="UP000053660"/>
    </source>
</evidence>
<evidence type="ECO:0000313" key="1">
    <source>
        <dbReference type="EMBL" id="KHJ82134.1"/>
    </source>
</evidence>
<dbReference type="OrthoDB" id="5848454at2759"/>
<dbReference type="Proteomes" id="UP000053660">
    <property type="component" value="Unassembled WGS sequence"/>
</dbReference>
<organism evidence="1 2">
    <name type="scientific">Oesophagostomum dentatum</name>
    <name type="common">Nodular worm</name>
    <dbReference type="NCBI Taxonomy" id="61180"/>
    <lineage>
        <taxon>Eukaryota</taxon>
        <taxon>Metazoa</taxon>
        <taxon>Ecdysozoa</taxon>
        <taxon>Nematoda</taxon>
        <taxon>Chromadorea</taxon>
        <taxon>Rhabditida</taxon>
        <taxon>Rhabditina</taxon>
        <taxon>Rhabditomorpha</taxon>
        <taxon>Strongyloidea</taxon>
        <taxon>Strongylidae</taxon>
        <taxon>Oesophagostomum</taxon>
    </lineage>
</organism>
<gene>
    <name evidence="1" type="ORF">OESDEN_18174</name>
</gene>
<protein>
    <submittedName>
        <fullName evidence="1">Uncharacterized protein</fullName>
    </submittedName>
</protein>
<sequence length="50" mass="6174">MIRQCFQTLCKEWMVECHWYCDSVKEQGKLRRCKECLSYRGQQCMDCFEL</sequence>
<keyword evidence="2" id="KW-1185">Reference proteome</keyword>
<name>A0A0B1SB79_OESDE</name>
<dbReference type="AlphaFoldDB" id="A0A0B1SB79"/>
<reference evidence="1 2" key="1">
    <citation type="submission" date="2014-03" db="EMBL/GenBank/DDBJ databases">
        <title>Draft genome of the hookworm Oesophagostomum dentatum.</title>
        <authorList>
            <person name="Mitreva M."/>
        </authorList>
    </citation>
    <scope>NUCLEOTIDE SEQUENCE [LARGE SCALE GENOMIC DNA]</scope>
    <source>
        <strain evidence="1 2">OD-Hann</strain>
    </source>
</reference>